<dbReference type="GO" id="GO:0003697">
    <property type="term" value="F:single-stranded DNA binding"/>
    <property type="evidence" value="ECO:0007669"/>
    <property type="project" value="TreeGrafter"/>
</dbReference>
<dbReference type="GO" id="GO:0005524">
    <property type="term" value="F:ATP binding"/>
    <property type="evidence" value="ECO:0007669"/>
    <property type="project" value="InterPro"/>
</dbReference>
<dbReference type="Proteomes" id="UP001157418">
    <property type="component" value="Unassembled WGS sequence"/>
</dbReference>
<keyword evidence="3" id="KW-1185">Reference proteome</keyword>
<dbReference type="InterPro" id="IPR027417">
    <property type="entry name" value="P-loop_NTPase"/>
</dbReference>
<accession>A0AAU9PKV4</accession>
<feature type="domain" description="ATPase AAA-type core" evidence="1">
    <location>
        <begin position="196"/>
        <end position="287"/>
    </location>
</feature>
<dbReference type="Pfam" id="PF00004">
    <property type="entry name" value="AAA"/>
    <property type="match status" value="1"/>
</dbReference>
<organism evidence="2 3">
    <name type="scientific">Lactuca virosa</name>
    <dbReference type="NCBI Taxonomy" id="75947"/>
    <lineage>
        <taxon>Eukaryota</taxon>
        <taxon>Viridiplantae</taxon>
        <taxon>Streptophyta</taxon>
        <taxon>Embryophyta</taxon>
        <taxon>Tracheophyta</taxon>
        <taxon>Spermatophyta</taxon>
        <taxon>Magnoliopsida</taxon>
        <taxon>eudicotyledons</taxon>
        <taxon>Gunneridae</taxon>
        <taxon>Pentapetalae</taxon>
        <taxon>asterids</taxon>
        <taxon>campanulids</taxon>
        <taxon>Asterales</taxon>
        <taxon>Asteraceae</taxon>
        <taxon>Cichorioideae</taxon>
        <taxon>Cichorieae</taxon>
        <taxon>Lactucinae</taxon>
        <taxon>Lactuca</taxon>
    </lineage>
</organism>
<reference evidence="2 3" key="1">
    <citation type="submission" date="2022-01" db="EMBL/GenBank/DDBJ databases">
        <authorList>
            <person name="Xiong W."/>
            <person name="Schranz E."/>
        </authorList>
    </citation>
    <scope>NUCLEOTIDE SEQUENCE [LARGE SCALE GENOMIC DNA]</scope>
</reference>
<evidence type="ECO:0000313" key="3">
    <source>
        <dbReference type="Proteomes" id="UP001157418"/>
    </source>
</evidence>
<name>A0AAU9PKV4_9ASTR</name>
<dbReference type="GO" id="GO:0004252">
    <property type="term" value="F:serine-type endopeptidase activity"/>
    <property type="evidence" value="ECO:0007669"/>
    <property type="project" value="InterPro"/>
</dbReference>
<dbReference type="InterPro" id="IPR027065">
    <property type="entry name" value="Lon_Prtase"/>
</dbReference>
<sequence length="289" mass="32324">MVTTTIPDPLLLVWLGQIRCIPNEVTEAGGGDSMSVKIRFRLLSEREYQRGDKISWYTNGDKLVRNEYNPMKSYAFGTVFAYSVTSSGKTHTMHVINNLLDAAAYKPACSRRCTDKFRYKIEPNNDNIPPHVLQVIEEELKKLQLLEADSMIRTLMFVQAQQILDEDQYGLTDVEERILEFIAVRKLRGTSLEKIICLSGPPGVGKTNIGHSIARALNRKLYRFSVGGLSDVAGIKGHRRTYIGAMPGKMVQCLKSVGTTNPRVLIDEIDKLGRGHAVDPVSAMLELLN</sequence>
<dbReference type="GO" id="GO:0016887">
    <property type="term" value="F:ATP hydrolysis activity"/>
    <property type="evidence" value="ECO:0007669"/>
    <property type="project" value="InterPro"/>
</dbReference>
<dbReference type="GO" id="GO:0006515">
    <property type="term" value="P:protein quality control for misfolded or incompletely synthesized proteins"/>
    <property type="evidence" value="ECO:0007669"/>
    <property type="project" value="TreeGrafter"/>
</dbReference>
<dbReference type="EMBL" id="CAKMRJ010005634">
    <property type="protein sequence ID" value="CAH1450302.1"/>
    <property type="molecule type" value="Genomic_DNA"/>
</dbReference>
<dbReference type="Gene3D" id="3.40.50.300">
    <property type="entry name" value="P-loop containing nucleotide triphosphate hydrolases"/>
    <property type="match status" value="1"/>
</dbReference>
<dbReference type="PANTHER" id="PTHR43718:SF2">
    <property type="entry name" value="LON PROTEASE HOMOLOG, MITOCHONDRIAL"/>
    <property type="match status" value="1"/>
</dbReference>
<dbReference type="GO" id="GO:0005759">
    <property type="term" value="C:mitochondrial matrix"/>
    <property type="evidence" value="ECO:0007669"/>
    <property type="project" value="TreeGrafter"/>
</dbReference>
<dbReference type="GO" id="GO:0007005">
    <property type="term" value="P:mitochondrion organization"/>
    <property type="evidence" value="ECO:0007669"/>
    <property type="project" value="TreeGrafter"/>
</dbReference>
<dbReference type="PANTHER" id="PTHR43718">
    <property type="entry name" value="LON PROTEASE"/>
    <property type="match status" value="1"/>
</dbReference>
<dbReference type="SUPFAM" id="SSF52540">
    <property type="entry name" value="P-loop containing nucleoside triphosphate hydrolases"/>
    <property type="match status" value="2"/>
</dbReference>
<protein>
    <recommendedName>
        <fullName evidence="1">ATPase AAA-type core domain-containing protein</fullName>
    </recommendedName>
</protein>
<gene>
    <name evidence="2" type="ORF">LVIROSA_LOCUS35736</name>
</gene>
<comment type="caution">
    <text evidence="2">The sequence shown here is derived from an EMBL/GenBank/DDBJ whole genome shotgun (WGS) entry which is preliminary data.</text>
</comment>
<dbReference type="AlphaFoldDB" id="A0AAU9PKV4"/>
<proteinExistence type="predicted"/>
<evidence type="ECO:0000313" key="2">
    <source>
        <dbReference type="EMBL" id="CAH1450302.1"/>
    </source>
</evidence>
<dbReference type="GO" id="GO:0004176">
    <property type="term" value="F:ATP-dependent peptidase activity"/>
    <property type="evidence" value="ECO:0007669"/>
    <property type="project" value="InterPro"/>
</dbReference>
<evidence type="ECO:0000259" key="1">
    <source>
        <dbReference type="Pfam" id="PF00004"/>
    </source>
</evidence>
<dbReference type="GO" id="GO:0051131">
    <property type="term" value="P:chaperone-mediated protein complex assembly"/>
    <property type="evidence" value="ECO:0007669"/>
    <property type="project" value="TreeGrafter"/>
</dbReference>
<dbReference type="InterPro" id="IPR003959">
    <property type="entry name" value="ATPase_AAA_core"/>
</dbReference>